<sequence length="49" mass="5889">MNHDQPETHLRISSDFKRKALQVPKDILIHSCWHGDHPTPFLWHLYKLT</sequence>
<reference evidence="1" key="1">
    <citation type="submission" date="2023-10" db="EMBL/GenBank/DDBJ databases">
        <title>Chromosome-level genome of the transformable northern wattle, Acacia crassicarpa.</title>
        <authorList>
            <person name="Massaro I."/>
            <person name="Sinha N.R."/>
            <person name="Poethig S."/>
            <person name="Leichty A.R."/>
        </authorList>
    </citation>
    <scope>NUCLEOTIDE SEQUENCE</scope>
    <source>
        <strain evidence="1">Acra3RX</strain>
        <tissue evidence="1">Leaf</tissue>
    </source>
</reference>
<proteinExistence type="predicted"/>
<organism evidence="1 2">
    <name type="scientific">Acacia crassicarpa</name>
    <name type="common">northern wattle</name>
    <dbReference type="NCBI Taxonomy" id="499986"/>
    <lineage>
        <taxon>Eukaryota</taxon>
        <taxon>Viridiplantae</taxon>
        <taxon>Streptophyta</taxon>
        <taxon>Embryophyta</taxon>
        <taxon>Tracheophyta</taxon>
        <taxon>Spermatophyta</taxon>
        <taxon>Magnoliopsida</taxon>
        <taxon>eudicotyledons</taxon>
        <taxon>Gunneridae</taxon>
        <taxon>Pentapetalae</taxon>
        <taxon>rosids</taxon>
        <taxon>fabids</taxon>
        <taxon>Fabales</taxon>
        <taxon>Fabaceae</taxon>
        <taxon>Caesalpinioideae</taxon>
        <taxon>mimosoid clade</taxon>
        <taxon>Acacieae</taxon>
        <taxon>Acacia</taxon>
    </lineage>
</organism>
<dbReference type="Proteomes" id="UP001293593">
    <property type="component" value="Unassembled WGS sequence"/>
</dbReference>
<accession>A0AAE1MCJ6</accession>
<keyword evidence="2" id="KW-1185">Reference proteome</keyword>
<gene>
    <name evidence="1" type="ORF">QN277_027834</name>
</gene>
<dbReference type="EMBL" id="JAWXYG010000009">
    <property type="protein sequence ID" value="KAK4262252.1"/>
    <property type="molecule type" value="Genomic_DNA"/>
</dbReference>
<dbReference type="AlphaFoldDB" id="A0AAE1MCJ6"/>
<name>A0AAE1MCJ6_9FABA</name>
<evidence type="ECO:0000313" key="1">
    <source>
        <dbReference type="EMBL" id="KAK4262252.1"/>
    </source>
</evidence>
<comment type="caution">
    <text evidence="1">The sequence shown here is derived from an EMBL/GenBank/DDBJ whole genome shotgun (WGS) entry which is preliminary data.</text>
</comment>
<evidence type="ECO:0000313" key="2">
    <source>
        <dbReference type="Proteomes" id="UP001293593"/>
    </source>
</evidence>
<protein>
    <submittedName>
        <fullName evidence="1">Uncharacterized protein</fullName>
    </submittedName>
</protein>